<name>A0A0Y9UPF6_PLABE</name>
<dbReference type="EMBL" id="LT608253">
    <property type="protein sequence ID" value="SCM15659.1"/>
    <property type="molecule type" value="Genomic_DNA"/>
</dbReference>
<dbReference type="AlphaFoldDB" id="A0A0Y9UPF6"/>
<sequence>MVKIQKKLKGFTDGIKILGTFQNDKYVNDGNENDDIINNPLYKNINDQRQTNINLDFNIKEEVIQKKINYKDLNLYLDQNDTSILLVILLYKILMKKPQNIVEYIINELNVILKQHILVKDENINSQISDNNTYMKLPNCDDINKNEKDSLDKQYTIINPKPMELINNKTFLGDDTLSLENLLNIVNFTKIQNSDQIYFNNLLKILKQFKNFKNDCILLNEKINPSDTIPMDKAFHLTTLFYTNHFSNSFIN</sequence>
<dbReference type="EMBL" id="LT608141">
    <property type="protein sequence ID" value="SCL92542.1"/>
    <property type="molecule type" value="Genomic_DNA"/>
</dbReference>
<evidence type="ECO:0000313" key="8">
    <source>
        <dbReference type="Proteomes" id="UP000219974"/>
    </source>
</evidence>
<evidence type="ECO:0000313" key="9">
    <source>
        <dbReference type="Proteomes" id="UP000220214"/>
    </source>
</evidence>
<evidence type="ECO:0000313" key="1">
    <source>
        <dbReference type="EMBL" id="CXI07010.1"/>
    </source>
</evidence>
<dbReference type="Proteomes" id="UP000069549">
    <property type="component" value="Chromosome 5"/>
</dbReference>
<evidence type="ECO:0000313" key="10">
    <source>
        <dbReference type="Proteomes" id="UP000516480"/>
    </source>
</evidence>
<dbReference type="EMBL" id="LT608269">
    <property type="protein sequence ID" value="SCM17453.1"/>
    <property type="molecule type" value="Genomic_DNA"/>
</dbReference>
<gene>
    <name evidence="1" type="ORF">PBK173_000071900</name>
    <name evidence="5" type="ORF">PBNK65E_000068100</name>
    <name evidence="2" type="ORF">PBNK65NY_000067600</name>
    <name evidence="3" type="ORF">PBSP11A_000067800</name>
    <name evidence="4" type="ORF">PBSP11RLL_000067900</name>
</gene>
<evidence type="ECO:0000313" key="3">
    <source>
        <dbReference type="EMBL" id="SCM15659.1"/>
    </source>
</evidence>
<dbReference type="Proteomes" id="UP000219860">
    <property type="component" value="Chromosome 5"/>
</dbReference>
<protein>
    <submittedName>
        <fullName evidence="1">Uncharacterized protein</fullName>
    </submittedName>
</protein>
<reference evidence="1 6" key="1">
    <citation type="submission" date="2016-02" db="EMBL/GenBank/DDBJ databases">
        <authorList>
            <consortium name="Pathogen Informatics"/>
        </authorList>
    </citation>
    <scope>NUCLEOTIDE SEQUENCE [LARGE SCALE GENOMIC DNA]</scope>
    <source>
        <strain evidence="1 6">K173</strain>
        <strain evidence="2 10">NK65 ny</strain>
        <strain evidence="5 9">NK65e</strain>
        <strain evidence="3 7">SP11 Antwerpcl1</strain>
        <strain evidence="4 8">SP11 RLL</strain>
    </source>
</reference>
<evidence type="ECO:0000313" key="5">
    <source>
        <dbReference type="EMBL" id="SCN22798.1"/>
    </source>
</evidence>
<dbReference type="EMBL" id="LT160025">
    <property type="protein sequence ID" value="CXI07010.1"/>
    <property type="molecule type" value="Genomic_DNA"/>
</dbReference>
<dbReference type="Proteomes" id="UP000516480">
    <property type="component" value="Chromosome 5"/>
</dbReference>
<evidence type="ECO:0000313" key="7">
    <source>
        <dbReference type="Proteomes" id="UP000219860"/>
    </source>
</evidence>
<evidence type="ECO:0000313" key="2">
    <source>
        <dbReference type="EMBL" id="SCL92542.1"/>
    </source>
</evidence>
<dbReference type="OrthoDB" id="381967at2759"/>
<proteinExistence type="predicted"/>
<dbReference type="EMBL" id="LT614631">
    <property type="protein sequence ID" value="SCN22798.1"/>
    <property type="molecule type" value="Genomic_DNA"/>
</dbReference>
<evidence type="ECO:0000313" key="6">
    <source>
        <dbReference type="Proteomes" id="UP000069549"/>
    </source>
</evidence>
<dbReference type="Proteomes" id="UP000220214">
    <property type="component" value="Chromosome 5"/>
</dbReference>
<organism evidence="1 6">
    <name type="scientific">Plasmodium berghei</name>
    <dbReference type="NCBI Taxonomy" id="5821"/>
    <lineage>
        <taxon>Eukaryota</taxon>
        <taxon>Sar</taxon>
        <taxon>Alveolata</taxon>
        <taxon>Apicomplexa</taxon>
        <taxon>Aconoidasida</taxon>
        <taxon>Haemosporida</taxon>
        <taxon>Plasmodiidae</taxon>
        <taxon>Plasmodium</taxon>
        <taxon>Plasmodium (Vinckeia)</taxon>
    </lineage>
</organism>
<dbReference type="VEuPathDB" id="PlasmoDB:PBANKA_0502400"/>
<dbReference type="Proteomes" id="UP000219974">
    <property type="component" value="Chromosome 5"/>
</dbReference>
<evidence type="ECO:0000313" key="4">
    <source>
        <dbReference type="EMBL" id="SCM17453.1"/>
    </source>
</evidence>
<accession>A0A0Y9UPF6</accession>
<dbReference type="OMA" id="IKIENCD"/>